<dbReference type="AlphaFoldDB" id="A0A2P6QDD3"/>
<accession>A0A2P6QDD3</accession>
<organism evidence="1 2">
    <name type="scientific">Rosa chinensis</name>
    <name type="common">China rose</name>
    <dbReference type="NCBI Taxonomy" id="74649"/>
    <lineage>
        <taxon>Eukaryota</taxon>
        <taxon>Viridiplantae</taxon>
        <taxon>Streptophyta</taxon>
        <taxon>Embryophyta</taxon>
        <taxon>Tracheophyta</taxon>
        <taxon>Spermatophyta</taxon>
        <taxon>Magnoliopsida</taxon>
        <taxon>eudicotyledons</taxon>
        <taxon>Gunneridae</taxon>
        <taxon>Pentapetalae</taxon>
        <taxon>rosids</taxon>
        <taxon>fabids</taxon>
        <taxon>Rosales</taxon>
        <taxon>Rosaceae</taxon>
        <taxon>Rosoideae</taxon>
        <taxon>Rosoideae incertae sedis</taxon>
        <taxon>Rosa</taxon>
    </lineage>
</organism>
<sequence>MVLLLMIVNSFSHQKLDPQRKVKYCTVSERPTTNGAVVKGQTLKLKRRSPEHQVYEKLRAEWLTLIFR</sequence>
<name>A0A2P6QDD3_ROSCH</name>
<dbReference type="EMBL" id="PDCK01000043">
    <property type="protein sequence ID" value="PRQ32193.1"/>
    <property type="molecule type" value="Genomic_DNA"/>
</dbReference>
<proteinExistence type="predicted"/>
<dbReference type="Gramene" id="PRQ32193">
    <property type="protein sequence ID" value="PRQ32193"/>
    <property type="gene ID" value="RchiOBHm_Chr5g0043671"/>
</dbReference>
<protein>
    <submittedName>
        <fullName evidence="1">Uncharacterized protein</fullName>
    </submittedName>
</protein>
<comment type="caution">
    <text evidence="1">The sequence shown here is derived from an EMBL/GenBank/DDBJ whole genome shotgun (WGS) entry which is preliminary data.</text>
</comment>
<dbReference type="Proteomes" id="UP000238479">
    <property type="component" value="Chromosome 5"/>
</dbReference>
<gene>
    <name evidence="1" type="ORF">RchiOBHm_Chr5g0043671</name>
</gene>
<evidence type="ECO:0000313" key="2">
    <source>
        <dbReference type="Proteomes" id="UP000238479"/>
    </source>
</evidence>
<reference evidence="1 2" key="1">
    <citation type="journal article" date="2018" name="Nat. Genet.">
        <title>The Rosa genome provides new insights in the design of modern roses.</title>
        <authorList>
            <person name="Bendahmane M."/>
        </authorList>
    </citation>
    <scope>NUCLEOTIDE SEQUENCE [LARGE SCALE GENOMIC DNA]</scope>
    <source>
        <strain evidence="2">cv. Old Blush</strain>
    </source>
</reference>
<evidence type="ECO:0000313" key="1">
    <source>
        <dbReference type="EMBL" id="PRQ32193.1"/>
    </source>
</evidence>
<keyword evidence="2" id="KW-1185">Reference proteome</keyword>